<feature type="compositionally biased region" description="Basic residues" evidence="2">
    <location>
        <begin position="1"/>
        <end position="10"/>
    </location>
</feature>
<dbReference type="GeneID" id="81358162"/>
<feature type="domain" description="J" evidence="3">
    <location>
        <begin position="42"/>
        <end position="111"/>
    </location>
</feature>
<dbReference type="PANTHER" id="PTHR44157:SF1">
    <property type="entry name" value="DNAJ HOMOLOG SUBFAMILY C MEMBER 11"/>
    <property type="match status" value="1"/>
</dbReference>
<reference evidence="4" key="1">
    <citation type="submission" date="2022-11" db="EMBL/GenBank/DDBJ databases">
        <authorList>
            <person name="Petersen C."/>
        </authorList>
    </citation>
    <scope>NUCLEOTIDE SEQUENCE</scope>
    <source>
        <strain evidence="4">IBT 30761</strain>
    </source>
</reference>
<evidence type="ECO:0000256" key="1">
    <source>
        <dbReference type="ARBA" id="ARBA00023186"/>
    </source>
</evidence>
<gene>
    <name evidence="4" type="ORF">N7532_006689</name>
</gene>
<feature type="region of interest" description="Disordered" evidence="2">
    <location>
        <begin position="225"/>
        <end position="244"/>
    </location>
</feature>
<dbReference type="InterPro" id="IPR001623">
    <property type="entry name" value="DnaJ_domain"/>
</dbReference>
<reference evidence="4" key="2">
    <citation type="journal article" date="2023" name="IMA Fungus">
        <title>Comparative genomic study of the Penicillium genus elucidates a diverse pangenome and 15 lateral gene transfer events.</title>
        <authorList>
            <person name="Petersen C."/>
            <person name="Sorensen T."/>
            <person name="Nielsen M.R."/>
            <person name="Sondergaard T.E."/>
            <person name="Sorensen J.L."/>
            <person name="Fitzpatrick D.A."/>
            <person name="Frisvad J.C."/>
            <person name="Nielsen K.L."/>
        </authorList>
    </citation>
    <scope>NUCLEOTIDE SEQUENCE</scope>
    <source>
        <strain evidence="4">IBT 30761</strain>
    </source>
</reference>
<dbReference type="AlphaFoldDB" id="A0A9W9KB54"/>
<dbReference type="InterPro" id="IPR024586">
    <property type="entry name" value="DnaJ-like_C11_C"/>
</dbReference>
<dbReference type="Gene3D" id="1.10.287.110">
    <property type="entry name" value="DnaJ domain"/>
    <property type="match status" value="1"/>
</dbReference>
<dbReference type="SMART" id="SM00271">
    <property type="entry name" value="DnaJ"/>
    <property type="match status" value="1"/>
</dbReference>
<comment type="caution">
    <text evidence="4">The sequence shown here is derived from an EMBL/GenBank/DDBJ whole genome shotgun (WGS) entry which is preliminary data.</text>
</comment>
<keyword evidence="5" id="KW-1185">Reference proteome</keyword>
<evidence type="ECO:0000259" key="3">
    <source>
        <dbReference type="PROSITE" id="PS50076"/>
    </source>
</evidence>
<dbReference type="PROSITE" id="PS00636">
    <property type="entry name" value="DNAJ_1"/>
    <property type="match status" value="1"/>
</dbReference>
<feature type="region of interest" description="Disordered" evidence="2">
    <location>
        <begin position="1"/>
        <end position="57"/>
    </location>
</feature>
<dbReference type="SUPFAM" id="SSF46565">
    <property type="entry name" value="Chaperone J-domain"/>
    <property type="match status" value="1"/>
</dbReference>
<accession>A0A9W9KB54</accession>
<dbReference type="InterPro" id="IPR036869">
    <property type="entry name" value="J_dom_sf"/>
</dbReference>
<dbReference type="CDD" id="cd06257">
    <property type="entry name" value="DnaJ"/>
    <property type="match status" value="1"/>
</dbReference>
<keyword evidence="1" id="KW-0143">Chaperone</keyword>
<dbReference type="Proteomes" id="UP001149074">
    <property type="component" value="Unassembled WGS sequence"/>
</dbReference>
<evidence type="ECO:0000313" key="4">
    <source>
        <dbReference type="EMBL" id="KAJ5099688.1"/>
    </source>
</evidence>
<dbReference type="OrthoDB" id="666364at2759"/>
<evidence type="ECO:0000256" key="2">
    <source>
        <dbReference type="SAM" id="MobiDB-lite"/>
    </source>
</evidence>
<dbReference type="EMBL" id="JAPQKI010000005">
    <property type="protein sequence ID" value="KAJ5099688.1"/>
    <property type="molecule type" value="Genomic_DNA"/>
</dbReference>
<dbReference type="Pfam" id="PF11875">
    <property type="entry name" value="DnaJ-like_C11_C"/>
    <property type="match status" value="1"/>
</dbReference>
<organism evidence="4 5">
    <name type="scientific">Penicillium argentinense</name>
    <dbReference type="NCBI Taxonomy" id="1131581"/>
    <lineage>
        <taxon>Eukaryota</taxon>
        <taxon>Fungi</taxon>
        <taxon>Dikarya</taxon>
        <taxon>Ascomycota</taxon>
        <taxon>Pezizomycotina</taxon>
        <taxon>Eurotiomycetes</taxon>
        <taxon>Eurotiomycetidae</taxon>
        <taxon>Eurotiales</taxon>
        <taxon>Aspergillaceae</taxon>
        <taxon>Penicillium</taxon>
    </lineage>
</organism>
<proteinExistence type="predicted"/>
<dbReference type="PRINTS" id="PR00625">
    <property type="entry name" value="JDOMAIN"/>
</dbReference>
<dbReference type="GO" id="GO:0042407">
    <property type="term" value="P:cristae formation"/>
    <property type="evidence" value="ECO:0007669"/>
    <property type="project" value="TreeGrafter"/>
</dbReference>
<feature type="compositionally biased region" description="Acidic residues" evidence="2">
    <location>
        <begin position="231"/>
        <end position="244"/>
    </location>
</feature>
<dbReference type="InterPro" id="IPR052243">
    <property type="entry name" value="Mito_inner_membrane_organizer"/>
</dbReference>
<sequence>MPSSFGRRRGPFPGAPPQEGVGGLSELNNDAFEDEDTPKETEYYDRLGLAPRPPPTSAQIRSAYRHLTLTFHPDKQPPHLREAAERAFNQIKVAYDVLSDPHKRTVYDLEGAAAVKREWGLSGIFGPGGEAESDEIGVKAMSPEQFRRWFLKRMEKRNLQALEDHLSCETSLNLGIYAANAMTVDEDDDVQIHIPNPRIVTMGMRTQWRLPCSLLSLLDHWKAETQHDEAQTQDDTAEDSDEEEEDLLPLEIDMGLNGHITYPPTNVTIVGDDNSQQVIQMPGRAVFNARELELGATLTPNFVGLFGTRPAWNRFPLSILTSSEVSVSALLFPAPALNTTLTRTFAPIPGTKPFHMVLTSTINRSLGASPPSFQLQLSRSLAHRKVGAVTWNTGPWQWPEFLTRSVPSMFGMSMTDYLAAYTSGSSSLQLALISYAEAPTRLEHAGNSHESDAPRSPASKNDDVAEAWQTFITAAPQAVSFGMSYSRNVFTGFSTKDLEKAQWNYEGYSPMPMTDEQRPIRIELTCVYNLGGGVAWNVEGSRQVGEHSKIGIGAGIMAGHVNLTISWSRLTQKLKIPVIILPIAHHGAASLATLFPWLSYCALEFGYIRPRDRKRRREANARRHKELKGVIPQKRQESEKAIEMMAEGVIRRQEREAALPDGLVVAKAEYGYYPPTNKKPKAGFTEPRVTDVTIPVASLVDRSQLVIPGNQTKFNIRGFYDPAPLLPKRLKIWYKFQGFDHFVELRDKEGTACPLRAHMISE</sequence>
<name>A0A9W9KB54_9EURO</name>
<protein>
    <recommendedName>
        <fullName evidence="3">J domain-containing protein</fullName>
    </recommendedName>
</protein>
<dbReference type="Pfam" id="PF00226">
    <property type="entry name" value="DnaJ"/>
    <property type="match status" value="1"/>
</dbReference>
<evidence type="ECO:0000313" key="5">
    <source>
        <dbReference type="Proteomes" id="UP001149074"/>
    </source>
</evidence>
<dbReference type="InterPro" id="IPR018253">
    <property type="entry name" value="DnaJ_domain_CS"/>
</dbReference>
<dbReference type="PROSITE" id="PS50076">
    <property type="entry name" value="DNAJ_2"/>
    <property type="match status" value="1"/>
</dbReference>
<dbReference type="GO" id="GO:0005739">
    <property type="term" value="C:mitochondrion"/>
    <property type="evidence" value="ECO:0007669"/>
    <property type="project" value="GOC"/>
</dbReference>
<dbReference type="PANTHER" id="PTHR44157">
    <property type="entry name" value="DNAJ HOMOLOG SUBFAMILY C MEMBER 11"/>
    <property type="match status" value="1"/>
</dbReference>
<dbReference type="RefSeq" id="XP_056475342.1">
    <property type="nucleotide sequence ID" value="XM_056619183.1"/>
</dbReference>